<evidence type="ECO:0000313" key="3">
    <source>
        <dbReference type="Proteomes" id="UP000246005"/>
    </source>
</evidence>
<name>A0A316IEM2_9PSEU</name>
<reference evidence="1 3" key="1">
    <citation type="submission" date="2018-05" db="EMBL/GenBank/DDBJ databases">
        <title>Genomic Encyclopedia of Type Strains, Phase IV (KMG-IV): sequencing the most valuable type-strain genomes for metagenomic binning, comparative biology and taxonomic classification.</title>
        <authorList>
            <person name="Goeker M."/>
        </authorList>
    </citation>
    <scope>NUCLEOTIDE SEQUENCE [LARGE SCALE GENOMIC DNA]</scope>
    <source>
        <strain evidence="2 4">DSM 45479</strain>
        <strain evidence="1 3">DSM 45480</strain>
    </source>
</reference>
<gene>
    <name evidence="2" type="ORF">C8D87_106138</name>
    <name evidence="1" type="ORF">C8D88_1011740</name>
</gene>
<accession>A0A316IEM2</accession>
<dbReference type="AlphaFoldDB" id="A0A316IEM2"/>
<evidence type="ECO:0000313" key="4">
    <source>
        <dbReference type="Proteomes" id="UP000248714"/>
    </source>
</evidence>
<evidence type="ECO:0000313" key="2">
    <source>
        <dbReference type="EMBL" id="RAS63737.1"/>
    </source>
</evidence>
<dbReference type="OrthoDB" id="3698546at2"/>
<keyword evidence="4" id="KW-1185">Reference proteome</keyword>
<dbReference type="EMBL" id="QGHB01000001">
    <property type="protein sequence ID" value="PWK91701.1"/>
    <property type="molecule type" value="Genomic_DNA"/>
</dbReference>
<dbReference type="RefSeq" id="WP_146231416.1">
    <property type="nucleotide sequence ID" value="NZ_QGHB01000001.1"/>
</dbReference>
<dbReference type="EMBL" id="QLTT01000006">
    <property type="protein sequence ID" value="RAS63737.1"/>
    <property type="molecule type" value="Genomic_DNA"/>
</dbReference>
<organism evidence="1 3">
    <name type="scientific">Lentzea atacamensis</name>
    <dbReference type="NCBI Taxonomy" id="531938"/>
    <lineage>
        <taxon>Bacteria</taxon>
        <taxon>Bacillati</taxon>
        <taxon>Actinomycetota</taxon>
        <taxon>Actinomycetes</taxon>
        <taxon>Pseudonocardiales</taxon>
        <taxon>Pseudonocardiaceae</taxon>
        <taxon>Lentzea</taxon>
    </lineage>
</organism>
<dbReference type="Proteomes" id="UP000248714">
    <property type="component" value="Unassembled WGS sequence"/>
</dbReference>
<comment type="caution">
    <text evidence="1">The sequence shown here is derived from an EMBL/GenBank/DDBJ whole genome shotgun (WGS) entry which is preliminary data.</text>
</comment>
<evidence type="ECO:0000313" key="1">
    <source>
        <dbReference type="EMBL" id="PWK91701.1"/>
    </source>
</evidence>
<sequence length="96" mass="10432">MSVPVSVTGRVAARVRKDFRAEEAGQALRELATAETGNQDVERVHAAVVLAADGDLGRLRQAVRLSHTDWRDVLMGTGLEHGGWPEVLEREFGPVS</sequence>
<dbReference type="Proteomes" id="UP000246005">
    <property type="component" value="Unassembled WGS sequence"/>
</dbReference>
<proteinExistence type="predicted"/>
<protein>
    <submittedName>
        <fullName evidence="1">Uncharacterized protein</fullName>
    </submittedName>
</protein>